<proteinExistence type="predicted"/>
<accession>B6H6V7</accession>
<reference evidence="2 3" key="1">
    <citation type="journal article" date="2008" name="Nat. Biotechnol.">
        <title>Genome sequencing and analysis of the filamentous fungus Penicillium chrysogenum.</title>
        <authorList>
            <person name="van den Berg M.A."/>
            <person name="Albang R."/>
            <person name="Albermann K."/>
            <person name="Badger J.H."/>
            <person name="Daran J.-M."/>
            <person name="Driessen A.J.M."/>
            <person name="Garcia-Estrada C."/>
            <person name="Fedorova N.D."/>
            <person name="Harris D.M."/>
            <person name="Heijne W.H.M."/>
            <person name="Joardar V.S."/>
            <person name="Kiel J.A.K.W."/>
            <person name="Kovalchuk A."/>
            <person name="Martin J.F."/>
            <person name="Nierman W.C."/>
            <person name="Nijland J.G."/>
            <person name="Pronk J.T."/>
            <person name="Roubos J.A."/>
            <person name="van der Klei I.J."/>
            <person name="van Peij N.N.M.E."/>
            <person name="Veenhuis M."/>
            <person name="von Doehren H."/>
            <person name="Wagner C."/>
            <person name="Wortman J.R."/>
            <person name="Bovenberg R.A.L."/>
        </authorList>
    </citation>
    <scope>NUCLEOTIDE SEQUENCE [LARGE SCALE GENOMIC DNA]</scope>
    <source>
        <strain evidence="3">ATCC 28089 / DSM 1075 / NRRL 1951 / Wisconsin 54-1255</strain>
    </source>
</reference>
<dbReference type="AlphaFoldDB" id="B6H6V7"/>
<evidence type="ECO:0000313" key="2">
    <source>
        <dbReference type="EMBL" id="CAP92716.1"/>
    </source>
</evidence>
<dbReference type="Proteomes" id="UP000000724">
    <property type="component" value="Contig Pc00c16"/>
</dbReference>
<dbReference type="HOGENOM" id="CLU_1372600_0_0_1"/>
<name>B6H6V7_PENRW</name>
<sequence>MTWISTYPGDLRWLVLTCCIGVKGMPSPWFMPAYARQGKGVGILMGFGFLKEENSRTGRKKLAQLVRLSVGRLALVPGGSAEWLPLSLSTCTACILNGVITPTRSLFDFENIEHGQQSRQVFSARIITLSAAYGAWLDFALAFVFVICPGLAVPPTVPPYSLAFALAHDQNPAPLLQLKVRELNKVLRHAKLGHLYPLA</sequence>
<dbReference type="VEuPathDB" id="FungiDB:PCH_Pc16g00460"/>
<evidence type="ECO:0000313" key="3">
    <source>
        <dbReference type="Proteomes" id="UP000000724"/>
    </source>
</evidence>
<dbReference type="EMBL" id="AM920431">
    <property type="protein sequence ID" value="CAP92716.1"/>
    <property type="molecule type" value="Genomic_DNA"/>
</dbReference>
<evidence type="ECO:0000256" key="1">
    <source>
        <dbReference type="SAM" id="Phobius"/>
    </source>
</evidence>
<gene>
    <name evidence="2" type="ORF">Pc16g00460</name>
    <name evidence="2" type="ORF">PCH_Pc16g00460</name>
</gene>
<keyword evidence="3" id="KW-1185">Reference proteome</keyword>
<keyword evidence="1" id="KW-1133">Transmembrane helix</keyword>
<feature type="transmembrane region" description="Helical" evidence="1">
    <location>
        <begin position="126"/>
        <end position="152"/>
    </location>
</feature>
<protein>
    <submittedName>
        <fullName evidence="2">Uncharacterized protein</fullName>
    </submittedName>
</protein>
<keyword evidence="1" id="KW-0812">Transmembrane</keyword>
<organism evidence="2 3">
    <name type="scientific">Penicillium rubens (strain ATCC 28089 / DSM 1075 / NRRL 1951 / Wisconsin 54-1255)</name>
    <name type="common">Penicillium chrysogenum</name>
    <dbReference type="NCBI Taxonomy" id="500485"/>
    <lineage>
        <taxon>Eukaryota</taxon>
        <taxon>Fungi</taxon>
        <taxon>Dikarya</taxon>
        <taxon>Ascomycota</taxon>
        <taxon>Pezizomycotina</taxon>
        <taxon>Eurotiomycetes</taxon>
        <taxon>Eurotiomycetidae</taxon>
        <taxon>Eurotiales</taxon>
        <taxon>Aspergillaceae</taxon>
        <taxon>Penicillium</taxon>
        <taxon>Penicillium chrysogenum species complex</taxon>
    </lineage>
</organism>
<keyword evidence="1" id="KW-0472">Membrane</keyword>